<dbReference type="GO" id="GO:0016740">
    <property type="term" value="F:transferase activity"/>
    <property type="evidence" value="ECO:0007669"/>
    <property type="project" value="UniProtKB-KW"/>
</dbReference>
<dbReference type="Proteomes" id="UP001386955">
    <property type="component" value="Unassembled WGS sequence"/>
</dbReference>
<accession>A0AAN9XLP4</accession>
<comment type="caution">
    <text evidence="2">The sequence shown here is derived from an EMBL/GenBank/DDBJ whole genome shotgun (WGS) entry which is preliminary data.</text>
</comment>
<evidence type="ECO:0000256" key="1">
    <source>
        <dbReference type="ARBA" id="ARBA00022679"/>
    </source>
</evidence>
<sequence>MITSTFLTMTSTSISSMPMPLSSPSLIEFVDDLSIGCTVNHVITDDASFWNLFNIFAQVNRGATNCIRNISYFHHESVLISYTVLRLSEGSPQVMSIMAVSCYHRIEPKLEPYYFEDVIQSVPTYTFVGEVLSRDLRWCTEKKERAIELVAISAAHMGIYNPEEKKA</sequence>
<dbReference type="EMBL" id="JAYMYS010000004">
    <property type="protein sequence ID" value="KAK7397437.1"/>
    <property type="molecule type" value="Genomic_DNA"/>
</dbReference>
<protein>
    <submittedName>
        <fullName evidence="2">Uncharacterized protein</fullName>
    </submittedName>
</protein>
<name>A0AAN9XLP4_PSOTE</name>
<dbReference type="PANTHER" id="PTHR31896:SF64">
    <property type="entry name" value="TRICHOTHECENE 3-O-ACETYLTRANSFERASE"/>
    <property type="match status" value="1"/>
</dbReference>
<proteinExistence type="predicted"/>
<evidence type="ECO:0000313" key="3">
    <source>
        <dbReference type="Proteomes" id="UP001386955"/>
    </source>
</evidence>
<dbReference type="AlphaFoldDB" id="A0AAN9XLP4"/>
<dbReference type="Gene3D" id="3.30.559.10">
    <property type="entry name" value="Chloramphenicol acetyltransferase-like domain"/>
    <property type="match status" value="1"/>
</dbReference>
<dbReference type="PANTHER" id="PTHR31896">
    <property type="entry name" value="FAMILY REGULATORY PROTEIN, PUTATIVE (AFU_ORTHOLOGUE AFUA_3G14730)-RELATED"/>
    <property type="match status" value="1"/>
</dbReference>
<organism evidence="2 3">
    <name type="scientific">Psophocarpus tetragonolobus</name>
    <name type="common">Winged bean</name>
    <name type="synonym">Dolichos tetragonolobus</name>
    <dbReference type="NCBI Taxonomy" id="3891"/>
    <lineage>
        <taxon>Eukaryota</taxon>
        <taxon>Viridiplantae</taxon>
        <taxon>Streptophyta</taxon>
        <taxon>Embryophyta</taxon>
        <taxon>Tracheophyta</taxon>
        <taxon>Spermatophyta</taxon>
        <taxon>Magnoliopsida</taxon>
        <taxon>eudicotyledons</taxon>
        <taxon>Gunneridae</taxon>
        <taxon>Pentapetalae</taxon>
        <taxon>rosids</taxon>
        <taxon>fabids</taxon>
        <taxon>Fabales</taxon>
        <taxon>Fabaceae</taxon>
        <taxon>Papilionoideae</taxon>
        <taxon>50 kb inversion clade</taxon>
        <taxon>NPAAA clade</taxon>
        <taxon>indigoferoid/millettioid clade</taxon>
        <taxon>Phaseoleae</taxon>
        <taxon>Psophocarpus</taxon>
    </lineage>
</organism>
<dbReference type="Pfam" id="PF02458">
    <property type="entry name" value="Transferase"/>
    <property type="match status" value="2"/>
</dbReference>
<reference evidence="2 3" key="1">
    <citation type="submission" date="2024-01" db="EMBL/GenBank/DDBJ databases">
        <title>The genomes of 5 underutilized Papilionoideae crops provide insights into root nodulation and disease resistanc.</title>
        <authorList>
            <person name="Jiang F."/>
        </authorList>
    </citation>
    <scope>NUCLEOTIDE SEQUENCE [LARGE SCALE GENOMIC DNA]</scope>
    <source>
        <strain evidence="2">DUOXIRENSHENG_FW03</strain>
        <tissue evidence="2">Leaves</tissue>
    </source>
</reference>
<gene>
    <name evidence="2" type="ORF">VNO78_18609</name>
</gene>
<keyword evidence="1" id="KW-0808">Transferase</keyword>
<dbReference type="InterPro" id="IPR051283">
    <property type="entry name" value="Sec_Metabolite_Acyltrans"/>
</dbReference>
<evidence type="ECO:0000313" key="2">
    <source>
        <dbReference type="EMBL" id="KAK7397437.1"/>
    </source>
</evidence>
<keyword evidence="3" id="KW-1185">Reference proteome</keyword>
<dbReference type="InterPro" id="IPR023213">
    <property type="entry name" value="CAT-like_dom_sf"/>
</dbReference>